<organism evidence="1">
    <name type="scientific">marine sediment metagenome</name>
    <dbReference type="NCBI Taxonomy" id="412755"/>
    <lineage>
        <taxon>unclassified sequences</taxon>
        <taxon>metagenomes</taxon>
        <taxon>ecological metagenomes</taxon>
    </lineage>
</organism>
<sequence length="134" mass="14558">MERLSSWMNLKMANPVIGGFLGLLLGMASGDARGQIESAYNRQVVLQGMDYALTLDARKRGAKELNPFMTMLPGSPAIQTAIPKAASLGALKMLSKDKNLSEEELLSLAKGIRIANALYLLLNGFNAYQTARNR</sequence>
<gene>
    <name evidence="1" type="ORF">LCGC14_1439920</name>
</gene>
<reference evidence="1" key="1">
    <citation type="journal article" date="2015" name="Nature">
        <title>Complex archaea that bridge the gap between prokaryotes and eukaryotes.</title>
        <authorList>
            <person name="Spang A."/>
            <person name="Saw J.H."/>
            <person name="Jorgensen S.L."/>
            <person name="Zaremba-Niedzwiedzka K."/>
            <person name="Martijn J."/>
            <person name="Lind A.E."/>
            <person name="van Eijk R."/>
            <person name="Schleper C."/>
            <person name="Guy L."/>
            <person name="Ettema T.J."/>
        </authorList>
    </citation>
    <scope>NUCLEOTIDE SEQUENCE</scope>
</reference>
<proteinExistence type="predicted"/>
<protein>
    <submittedName>
        <fullName evidence="1">Uncharacterized protein</fullName>
    </submittedName>
</protein>
<comment type="caution">
    <text evidence="1">The sequence shown here is derived from an EMBL/GenBank/DDBJ whole genome shotgun (WGS) entry which is preliminary data.</text>
</comment>
<evidence type="ECO:0000313" key="1">
    <source>
        <dbReference type="EMBL" id="KKM70517.1"/>
    </source>
</evidence>
<dbReference type="EMBL" id="LAZR01009802">
    <property type="protein sequence ID" value="KKM70517.1"/>
    <property type="molecule type" value="Genomic_DNA"/>
</dbReference>
<accession>A0A0F9MMY3</accession>
<name>A0A0F9MMY3_9ZZZZ</name>
<dbReference type="AlphaFoldDB" id="A0A0F9MMY3"/>